<sequence>MAVVCDRSSSTEALSLNFTLFTRACRTTYTVTYLYTSLEPRMANRRLQREKKDSFPSSKGVANTIVSFLKRPSPPSPKATQENSWQGLDSQSDAFPPPSWESQNPDLMGQFKALLQHELAKTAADITNKITGQIHELGQRIDVMETKMDDVVTVLEAHEQDIVQLQKQLKEAHDKLEDTDNRSRRNNLRIRGIPESETDLQAVTHTILSTLLPDLPSECDRAHRALRPKSQEGPPRDIILRLHFHQTQVKALQAAGASQNLEYNAVKFQIYTDVAPVTLQKCKSFAGVIHVLQHQGIRYRWLFPFPRAFLLNNKQYSFSDLESAMELLRRLELTTTLPPSSPPSSPIWRMVGKPVTRRATASALSQK</sequence>
<keyword evidence="5" id="KW-1185">Reference proteome</keyword>
<feature type="region of interest" description="Disordered" evidence="3">
    <location>
        <begin position="68"/>
        <end position="103"/>
    </location>
</feature>
<reference evidence="4" key="2">
    <citation type="submission" date="2005-06" db="EMBL/GenBank/DDBJ databases">
        <authorList>
            <consortium name="NIH - Xenopus Gene Collection (XGC) project"/>
        </authorList>
    </citation>
    <scope>NUCLEOTIDE SEQUENCE [LARGE SCALE MRNA]</scope>
    <source>
        <tissue evidence="4">Embryo</tissue>
    </source>
</reference>
<dbReference type="Bgee" id="734625">
    <property type="expression patterns" value="Expressed in camera-type eye and 6 other cell types or tissues"/>
</dbReference>
<dbReference type="InterPro" id="IPR004244">
    <property type="entry name" value="Transposase_22"/>
</dbReference>
<dbReference type="OrthoDB" id="9909646at2759"/>
<dbReference type="GeneID" id="734625"/>
<keyword evidence="2" id="KW-0175">Coiled coil</keyword>
<dbReference type="RefSeq" id="NP_001089569.1">
    <property type="nucleotide sequence ID" value="NM_001096100.1"/>
</dbReference>
<evidence type="ECO:0000256" key="1">
    <source>
        <dbReference type="ARBA" id="ARBA00061640"/>
    </source>
</evidence>
<protein>
    <submittedName>
        <fullName evidence="4">MGC98825 protein</fullName>
    </submittedName>
    <submittedName>
        <fullName evidence="6">Uncharacterized protein LOC734625</fullName>
    </submittedName>
</protein>
<dbReference type="AlphaFoldDB" id="Q4QQP7"/>
<dbReference type="KEGG" id="xla:734625"/>
<proteinExistence type="evidence at transcript level"/>
<gene>
    <name evidence="4 6" type="primary">MGC98825</name>
</gene>
<dbReference type="EMBL" id="BC098176">
    <property type="protein sequence ID" value="AAH98176.1"/>
    <property type="molecule type" value="mRNA"/>
</dbReference>
<comment type="similarity">
    <text evidence="1">Belongs to the transposase 22 family.</text>
</comment>
<dbReference type="Gene3D" id="3.30.70.1820">
    <property type="entry name" value="L1 transposable element, RRM domain"/>
    <property type="match status" value="1"/>
</dbReference>
<reference evidence="6" key="1">
    <citation type="journal article" date="2002" name="Dev. Dyn.">
        <title>Genetic and genomic tools for Xenopus research: The NIH Xenopus initiative.</title>
        <authorList>
            <person name="Klein S.L."/>
            <person name="Strausberg R.L."/>
            <person name="Wagner L."/>
            <person name="Pontius J."/>
            <person name="Clifton S.W."/>
            <person name="Richardson P."/>
        </authorList>
    </citation>
    <scope>NUCLEOTIDE SEQUENCE</scope>
</reference>
<dbReference type="Proteomes" id="UP000186698">
    <property type="component" value="Chromosome 3L"/>
</dbReference>
<evidence type="ECO:0000313" key="4">
    <source>
        <dbReference type="EMBL" id="AAH98176.1"/>
    </source>
</evidence>
<organism evidence="4">
    <name type="scientific">Xenopus laevis</name>
    <name type="common">African clawed frog</name>
    <dbReference type="NCBI Taxonomy" id="8355"/>
    <lineage>
        <taxon>Eukaryota</taxon>
        <taxon>Metazoa</taxon>
        <taxon>Chordata</taxon>
        <taxon>Craniata</taxon>
        <taxon>Vertebrata</taxon>
        <taxon>Euteleostomi</taxon>
        <taxon>Amphibia</taxon>
        <taxon>Batrachia</taxon>
        <taxon>Anura</taxon>
        <taxon>Pipoidea</taxon>
        <taxon>Pipidae</taxon>
        <taxon>Xenopodinae</taxon>
        <taxon>Xenopus</taxon>
        <taxon>Xenopus</taxon>
    </lineage>
</organism>
<name>Q4QQP7_XENLA</name>
<evidence type="ECO:0000313" key="5">
    <source>
        <dbReference type="Proteomes" id="UP000186698"/>
    </source>
</evidence>
<evidence type="ECO:0000256" key="2">
    <source>
        <dbReference type="SAM" id="Coils"/>
    </source>
</evidence>
<dbReference type="DNASU" id="734625"/>
<evidence type="ECO:0000313" key="6">
    <source>
        <dbReference type="RefSeq" id="NP_001089569.1"/>
    </source>
</evidence>
<feature type="compositionally biased region" description="Polar residues" evidence="3">
    <location>
        <begin position="78"/>
        <end position="93"/>
    </location>
</feature>
<dbReference type="FunFam" id="3.30.70.1820:FF:000002">
    <property type="entry name" value="LINE-1 retrotransposable element ORF1 protein"/>
    <property type="match status" value="1"/>
</dbReference>
<feature type="coiled-coil region" evidence="2">
    <location>
        <begin position="148"/>
        <end position="182"/>
    </location>
</feature>
<dbReference type="PANTHER" id="PTHR11505">
    <property type="entry name" value="L1 TRANSPOSABLE ELEMENT-RELATED"/>
    <property type="match status" value="1"/>
</dbReference>
<accession>Q4QQP7</accession>
<evidence type="ECO:0000256" key="3">
    <source>
        <dbReference type="SAM" id="MobiDB-lite"/>
    </source>
</evidence>
<reference evidence="6" key="3">
    <citation type="submission" date="2025-04" db="UniProtKB">
        <authorList>
            <consortium name="RefSeq"/>
        </authorList>
    </citation>
    <scope>IDENTIFICATION</scope>
</reference>